<protein>
    <recommendedName>
        <fullName evidence="4">RING-type domain-containing protein</fullName>
    </recommendedName>
</protein>
<evidence type="ECO:0000256" key="1">
    <source>
        <dbReference type="SAM" id="MobiDB-lite"/>
    </source>
</evidence>
<comment type="caution">
    <text evidence="2">The sequence shown here is derived from an EMBL/GenBank/DDBJ whole genome shotgun (WGS) entry which is preliminary data.</text>
</comment>
<dbReference type="EMBL" id="LODT01000046">
    <property type="protein sequence ID" value="KYQ88898.1"/>
    <property type="molecule type" value="Genomic_DNA"/>
</dbReference>
<accession>A0A151Z4N2</accession>
<feature type="region of interest" description="Disordered" evidence="1">
    <location>
        <begin position="82"/>
        <end position="113"/>
    </location>
</feature>
<dbReference type="AlphaFoldDB" id="A0A151Z4N2"/>
<feature type="compositionally biased region" description="Low complexity" evidence="1">
    <location>
        <begin position="96"/>
        <end position="107"/>
    </location>
</feature>
<gene>
    <name evidence="2" type="ORF">DLAC_11811</name>
</gene>
<dbReference type="SUPFAM" id="SSF57850">
    <property type="entry name" value="RING/U-box"/>
    <property type="match status" value="1"/>
</dbReference>
<reference evidence="2 3" key="1">
    <citation type="submission" date="2015-12" db="EMBL/GenBank/DDBJ databases">
        <title>Dictyostelia acquired genes for synthesis and detection of signals that induce cell-type specialization by lateral gene transfer from prokaryotes.</title>
        <authorList>
            <person name="Gloeckner G."/>
            <person name="Schaap P."/>
        </authorList>
    </citation>
    <scope>NUCLEOTIDE SEQUENCE [LARGE SCALE GENOMIC DNA]</scope>
    <source>
        <strain evidence="2 3">TK</strain>
    </source>
</reference>
<organism evidence="2 3">
    <name type="scientific">Tieghemostelium lacteum</name>
    <name type="common">Slime mold</name>
    <name type="synonym">Dictyostelium lacteum</name>
    <dbReference type="NCBI Taxonomy" id="361077"/>
    <lineage>
        <taxon>Eukaryota</taxon>
        <taxon>Amoebozoa</taxon>
        <taxon>Evosea</taxon>
        <taxon>Eumycetozoa</taxon>
        <taxon>Dictyostelia</taxon>
        <taxon>Dictyosteliales</taxon>
        <taxon>Raperosteliaceae</taxon>
        <taxon>Tieghemostelium</taxon>
    </lineage>
</organism>
<dbReference type="Proteomes" id="UP000076078">
    <property type="component" value="Unassembled WGS sequence"/>
</dbReference>
<dbReference type="InParanoid" id="A0A151Z4N2"/>
<keyword evidence="3" id="KW-1185">Reference proteome</keyword>
<evidence type="ECO:0000313" key="3">
    <source>
        <dbReference type="Proteomes" id="UP000076078"/>
    </source>
</evidence>
<evidence type="ECO:0008006" key="4">
    <source>
        <dbReference type="Google" id="ProtNLM"/>
    </source>
</evidence>
<sequence>MINHELNNKKLRESENAKIQTSLKEIQNNNSNINNFNSNLLTVEDSPPNNCDYSSKEPLIEKLNVFKFYKVQNSSDLLLEQNAPFTDPKSKRDHTTTTTTTASTTTTKDSVNELENPNKRKYIADEEDASCMICFDLFHCNGPHKSIVLKSCGHIFGKS</sequence>
<name>A0A151Z4N2_TIELA</name>
<proteinExistence type="predicted"/>
<evidence type="ECO:0000313" key="2">
    <source>
        <dbReference type="EMBL" id="KYQ88898.1"/>
    </source>
</evidence>